<sequence>MTQMFRTEADVMLATAGHVDTTNNEVQSELTRLQGVVDGVRASWTGSAQVSFDSLMQRWHASAGELREALTSISDNIRHNARSFESMEADNAQAFSAVGGQGLAL</sequence>
<dbReference type="RefSeq" id="WP_085549456.1">
    <property type="nucleotide sequence ID" value="NZ_FXAR01000004.1"/>
</dbReference>
<accession>A0A7X8MY16</accession>
<dbReference type="Proteomes" id="UP000568696">
    <property type="component" value="Unassembled WGS sequence"/>
</dbReference>
<comment type="caution">
    <text evidence="2">The sequence shown here is derived from an EMBL/GenBank/DDBJ whole genome shotgun (WGS) entry which is preliminary data.</text>
</comment>
<dbReference type="Gene3D" id="1.10.287.1060">
    <property type="entry name" value="ESAT-6-like"/>
    <property type="match status" value="1"/>
</dbReference>
<reference evidence="2 3" key="1">
    <citation type="journal article" date="2020" name="Biotechnol. Biofuels">
        <title>New insights from the biogas microbiome by comprehensive genome-resolved metagenomics of nearly 1600 species originating from multiple anaerobic digesters.</title>
        <authorList>
            <person name="Campanaro S."/>
            <person name="Treu L."/>
            <person name="Rodriguez-R L.M."/>
            <person name="Kovalovszki A."/>
            <person name="Ziels R.M."/>
            <person name="Maus I."/>
            <person name="Zhu X."/>
            <person name="Kougias P.G."/>
            <person name="Basile A."/>
            <person name="Luo G."/>
            <person name="Schluter A."/>
            <person name="Konstantinidis K.T."/>
            <person name="Angelidaki I."/>
        </authorList>
    </citation>
    <scope>NUCLEOTIDE SEQUENCE [LARGE SCALE GENOMIC DNA]</scope>
    <source>
        <strain evidence="2">AS23ysBPME_344</strain>
    </source>
</reference>
<dbReference type="InterPro" id="IPR036689">
    <property type="entry name" value="ESAT-6-like_sf"/>
</dbReference>
<comment type="similarity">
    <text evidence="1">Belongs to the WXG100 family.</text>
</comment>
<name>A0A7X8MY16_9CORY</name>
<dbReference type="SUPFAM" id="SSF140453">
    <property type="entry name" value="EsxAB dimer-like"/>
    <property type="match status" value="1"/>
</dbReference>
<organism evidence="2 3">
    <name type="scientific">Corynebacterium pollutisoli</name>
    <dbReference type="NCBI Taxonomy" id="1610489"/>
    <lineage>
        <taxon>Bacteria</taxon>
        <taxon>Bacillati</taxon>
        <taxon>Actinomycetota</taxon>
        <taxon>Actinomycetes</taxon>
        <taxon>Mycobacteriales</taxon>
        <taxon>Corynebacteriaceae</taxon>
        <taxon>Corynebacterium</taxon>
    </lineage>
</organism>
<gene>
    <name evidence="2" type="ORF">GX356_12740</name>
</gene>
<dbReference type="InterPro" id="IPR010310">
    <property type="entry name" value="T7SS_ESAT-6-like"/>
</dbReference>
<evidence type="ECO:0000313" key="3">
    <source>
        <dbReference type="Proteomes" id="UP000568696"/>
    </source>
</evidence>
<evidence type="ECO:0000313" key="2">
    <source>
        <dbReference type="EMBL" id="NLP40556.1"/>
    </source>
</evidence>
<dbReference type="EMBL" id="JAAYSN010000358">
    <property type="protein sequence ID" value="NLP40556.1"/>
    <property type="molecule type" value="Genomic_DNA"/>
</dbReference>
<dbReference type="Pfam" id="PF06013">
    <property type="entry name" value="WXG100"/>
    <property type="match status" value="1"/>
</dbReference>
<dbReference type="AlphaFoldDB" id="A0A7X8MY16"/>
<dbReference type="OrthoDB" id="4554345at2"/>
<proteinExistence type="inferred from homology"/>
<dbReference type="NCBIfam" id="TIGR03930">
    <property type="entry name" value="WXG100_ESAT6"/>
    <property type="match status" value="1"/>
</dbReference>
<evidence type="ECO:0000256" key="1">
    <source>
        <dbReference type="RuleBase" id="RU362001"/>
    </source>
</evidence>
<protein>
    <recommendedName>
        <fullName evidence="1">ESAT-6-like protein</fullName>
    </recommendedName>
</protein>